<protein>
    <submittedName>
        <fullName evidence="2">BadM/Rrf2 family transcriptional regulator</fullName>
    </submittedName>
</protein>
<keyword evidence="1" id="KW-0238">DNA-binding</keyword>
<dbReference type="Pfam" id="PF02082">
    <property type="entry name" value="Rrf2"/>
    <property type="match status" value="1"/>
</dbReference>
<reference evidence="2 3" key="1">
    <citation type="submission" date="2019-03" db="EMBL/GenBank/DDBJ databases">
        <title>Genomic Encyclopedia of Type Strains, Phase III (KMG-III): the genomes of soil and plant-associated and newly described type strains.</title>
        <authorList>
            <person name="Whitman W."/>
        </authorList>
    </citation>
    <scope>NUCLEOTIDE SEQUENCE [LARGE SCALE GENOMIC DNA]</scope>
    <source>
        <strain evidence="2 3">CECT 8976</strain>
    </source>
</reference>
<name>A0A4R7BEG4_9NEIS</name>
<dbReference type="Proteomes" id="UP000295611">
    <property type="component" value="Unassembled WGS sequence"/>
</dbReference>
<dbReference type="InterPro" id="IPR036388">
    <property type="entry name" value="WH-like_DNA-bd_sf"/>
</dbReference>
<keyword evidence="3" id="KW-1185">Reference proteome</keyword>
<accession>A0A4R7BEG4</accession>
<dbReference type="NCBIfam" id="TIGR00738">
    <property type="entry name" value="rrf2_super"/>
    <property type="match status" value="1"/>
</dbReference>
<proteinExistence type="predicted"/>
<dbReference type="InterPro" id="IPR000944">
    <property type="entry name" value="Tscrpt_reg_Rrf2"/>
</dbReference>
<comment type="caution">
    <text evidence="2">The sequence shown here is derived from an EMBL/GenBank/DDBJ whole genome shotgun (WGS) entry which is preliminary data.</text>
</comment>
<dbReference type="InterPro" id="IPR036390">
    <property type="entry name" value="WH_DNA-bd_sf"/>
</dbReference>
<dbReference type="PANTHER" id="PTHR33221">
    <property type="entry name" value="WINGED HELIX-TURN-HELIX TRANSCRIPTIONAL REGULATOR, RRF2 FAMILY"/>
    <property type="match status" value="1"/>
</dbReference>
<dbReference type="Gene3D" id="1.10.10.10">
    <property type="entry name" value="Winged helix-like DNA-binding domain superfamily/Winged helix DNA-binding domain"/>
    <property type="match status" value="1"/>
</dbReference>
<dbReference type="AlphaFoldDB" id="A0A4R7BEG4"/>
<dbReference type="PROSITE" id="PS51197">
    <property type="entry name" value="HTH_RRF2_2"/>
    <property type="match status" value="1"/>
</dbReference>
<dbReference type="PANTHER" id="PTHR33221:SF4">
    <property type="entry name" value="HTH-TYPE TRANSCRIPTIONAL REPRESSOR NSRR"/>
    <property type="match status" value="1"/>
</dbReference>
<dbReference type="GO" id="GO:0005829">
    <property type="term" value="C:cytosol"/>
    <property type="evidence" value="ECO:0007669"/>
    <property type="project" value="TreeGrafter"/>
</dbReference>
<organism evidence="2 3">
    <name type="scientific">Paludibacterium purpuratum</name>
    <dbReference type="NCBI Taxonomy" id="1144873"/>
    <lineage>
        <taxon>Bacteria</taxon>
        <taxon>Pseudomonadati</taxon>
        <taxon>Pseudomonadota</taxon>
        <taxon>Betaproteobacteria</taxon>
        <taxon>Neisseriales</taxon>
        <taxon>Chromobacteriaceae</taxon>
        <taxon>Paludibacterium</taxon>
    </lineage>
</organism>
<evidence type="ECO:0000313" key="3">
    <source>
        <dbReference type="Proteomes" id="UP000295611"/>
    </source>
</evidence>
<dbReference type="EMBL" id="SNZP01000002">
    <property type="protein sequence ID" value="TDR82057.1"/>
    <property type="molecule type" value="Genomic_DNA"/>
</dbReference>
<dbReference type="RefSeq" id="WP_133678491.1">
    <property type="nucleotide sequence ID" value="NZ_SNZP01000002.1"/>
</dbReference>
<dbReference type="GO" id="GO:0003677">
    <property type="term" value="F:DNA binding"/>
    <property type="evidence" value="ECO:0007669"/>
    <property type="project" value="UniProtKB-KW"/>
</dbReference>
<gene>
    <name evidence="2" type="ORF">DFP86_102170</name>
</gene>
<dbReference type="OrthoDB" id="9795923at2"/>
<evidence type="ECO:0000313" key="2">
    <source>
        <dbReference type="EMBL" id="TDR82057.1"/>
    </source>
</evidence>
<sequence length="150" mass="16655">MNLTRFSDYALRVLIYSATDPTRLFTIAEIASGYGISENHLMKVVHRLAVLGLLETVRGKNGGLRLARPASQINLGEILRQTEQGQPLVECFEGGTGQCRIAPVCQLKPMLQEAEEAFYAVLDRYTLADMLGNRSAIIRLLPIEQRASHN</sequence>
<dbReference type="GO" id="GO:0003700">
    <property type="term" value="F:DNA-binding transcription factor activity"/>
    <property type="evidence" value="ECO:0007669"/>
    <property type="project" value="TreeGrafter"/>
</dbReference>
<evidence type="ECO:0000256" key="1">
    <source>
        <dbReference type="ARBA" id="ARBA00023125"/>
    </source>
</evidence>
<dbReference type="SUPFAM" id="SSF46785">
    <property type="entry name" value="Winged helix' DNA-binding domain"/>
    <property type="match status" value="1"/>
</dbReference>